<proteinExistence type="predicted"/>
<reference evidence="1 2" key="1">
    <citation type="submission" date="2017-01" db="EMBL/GenBank/DDBJ databases">
        <title>Draft Genome Sequence of Bacillus thuringiensis DNG9.</title>
        <authorList>
            <person name="Rosana A.R."/>
            <person name="Daas M.S."/>
            <person name="Acedo J.Z."/>
            <person name="Case R.J."/>
            <person name="Vederas J.C."/>
            <person name="Nateche F."/>
            <person name="Kebbouche-Gana S."/>
        </authorList>
    </citation>
    <scope>NUCLEOTIDE SEQUENCE [LARGE SCALE GENOMIC DNA]</scope>
    <source>
        <strain evidence="1 2">DNG9</strain>
    </source>
</reference>
<evidence type="ECO:0008006" key="3">
    <source>
        <dbReference type="Google" id="ProtNLM"/>
    </source>
</evidence>
<organism evidence="1 2">
    <name type="scientific">Bacillus thuringiensis</name>
    <dbReference type="NCBI Taxonomy" id="1428"/>
    <lineage>
        <taxon>Bacteria</taxon>
        <taxon>Bacillati</taxon>
        <taxon>Bacillota</taxon>
        <taxon>Bacilli</taxon>
        <taxon>Bacillales</taxon>
        <taxon>Bacillaceae</taxon>
        <taxon>Bacillus</taxon>
        <taxon>Bacillus cereus group</taxon>
    </lineage>
</organism>
<accession>A0ABD6R581</accession>
<dbReference type="Pfam" id="PF13289">
    <property type="entry name" value="SIR2_2"/>
    <property type="match status" value="1"/>
</dbReference>
<evidence type="ECO:0000313" key="2">
    <source>
        <dbReference type="Proteomes" id="UP000190187"/>
    </source>
</evidence>
<comment type="caution">
    <text evidence="1">The sequence shown here is derived from an EMBL/GenBank/DDBJ whole genome shotgun (WGS) entry which is preliminary data.</text>
</comment>
<dbReference type="EMBL" id="MSTN01000008">
    <property type="protein sequence ID" value="OPD49294.1"/>
    <property type="molecule type" value="Genomic_DNA"/>
</dbReference>
<evidence type="ECO:0000313" key="1">
    <source>
        <dbReference type="EMBL" id="OPD49294.1"/>
    </source>
</evidence>
<gene>
    <name evidence="1" type="ORF">BVF97_19895</name>
</gene>
<dbReference type="Proteomes" id="UP000190187">
    <property type="component" value="Unassembled WGS sequence"/>
</dbReference>
<name>A0ABD6R581_BACTU</name>
<dbReference type="RefSeq" id="WP_158081075.1">
    <property type="nucleotide sequence ID" value="NZ_MSTN01000008.1"/>
</dbReference>
<dbReference type="SUPFAM" id="SSF52467">
    <property type="entry name" value="DHS-like NAD/FAD-binding domain"/>
    <property type="match status" value="1"/>
</dbReference>
<dbReference type="AlphaFoldDB" id="A0ABD6R581"/>
<sequence length="681" mass="79382">MKLPDYIQTKLINNIATDLLSHNATFFIGAGFSRDLGYPSWGELLINIIEKYSLMEKIKDSSLFYLLPEKDSSINKTINEKILENLIGVDFLRLAGYVDLLLKEENNTDIRTEITSIIQSHEIKRDTEKAKFDEYRAVFTNIGDYISEVITTNYDTNLEYCINDHLPIHRNISSLNNSQRSAGKNTIKLYKIHGCIKDNDKGIIITEKDYQEFSSSNKYIFHKIYSTFMENNIVFIGYSLYDPNIRSLLSEVIEEIKQNKEAKKKIYWVTRGEVNPIDKKFYENMYAMQIIDKMEILDFFHSLISLKDSKWNEIQLKDAEWTEFTKELLNPTGLSQLDFNIIISKTIEESKQSEVLNQIYQAFLTNSSPRGTASIAFFTILSKMSKEDAETFDNKITDILLTEDAHLISIIDLIQKDADVKRLFALKEYKRILLESLISRARTNTAFYQYEHNAKALLDYYGAFDGSLGELDEPFIDAFYYNYCYLTNTRTIGYAFYSLNTVQEDLRYFNEETVVKILQQYPNMRKSDVQIEQIEALIVTIPDPEKQHKLRFEFIQKQPIVEAIRYTVYFRLGDILSGNKEFKLHLDSRTFHDEELKGYYESLTGKADITFNENENRFSITYKGEELAIHITPDFKTGETSLFINSKSYNETESIRIRDLITPIIDDTFVKWGLLSKETVQ</sequence>
<dbReference type="InterPro" id="IPR029035">
    <property type="entry name" value="DHS-like_NAD/FAD-binding_dom"/>
</dbReference>
<protein>
    <recommendedName>
        <fullName evidence="3">SIR2-like domain-containing protein</fullName>
    </recommendedName>
</protein>